<dbReference type="Pfam" id="PF01595">
    <property type="entry name" value="CNNM"/>
    <property type="match status" value="1"/>
</dbReference>
<organism evidence="8 9">
    <name type="scientific">Occultella glacieicola</name>
    <dbReference type="NCBI Taxonomy" id="2518684"/>
    <lineage>
        <taxon>Bacteria</taxon>
        <taxon>Bacillati</taxon>
        <taxon>Actinomycetota</taxon>
        <taxon>Actinomycetes</taxon>
        <taxon>Micrococcales</taxon>
        <taxon>Ruaniaceae</taxon>
        <taxon>Occultella</taxon>
    </lineage>
</organism>
<dbReference type="InterPro" id="IPR002550">
    <property type="entry name" value="CNNM"/>
</dbReference>
<dbReference type="Pfam" id="PF00571">
    <property type="entry name" value="CBS"/>
    <property type="match status" value="1"/>
</dbReference>
<keyword evidence="4 5" id="KW-1133">Transmembrane helix</keyword>
<feature type="domain" description="CBS" evidence="6">
    <location>
        <begin position="220"/>
        <end position="280"/>
    </location>
</feature>
<dbReference type="SUPFAM" id="SSF54631">
    <property type="entry name" value="CBS-domain pair"/>
    <property type="match status" value="1"/>
</dbReference>
<feature type="transmembrane region" description="Helical" evidence="5">
    <location>
        <begin position="56"/>
        <end position="78"/>
    </location>
</feature>
<dbReference type="PROSITE" id="PS51371">
    <property type="entry name" value="CBS"/>
    <property type="match status" value="1"/>
</dbReference>
<dbReference type="PANTHER" id="PTHR43099:SF5">
    <property type="entry name" value="HLYC_CORC FAMILY TRANSPORTER"/>
    <property type="match status" value="1"/>
</dbReference>
<evidence type="ECO:0000313" key="8">
    <source>
        <dbReference type="EMBL" id="TDE96043.1"/>
    </source>
</evidence>
<dbReference type="InterPro" id="IPR046342">
    <property type="entry name" value="CBS_dom_sf"/>
</dbReference>
<dbReference type="PANTHER" id="PTHR43099">
    <property type="entry name" value="UPF0053 PROTEIN YRKA"/>
    <property type="match status" value="1"/>
</dbReference>
<evidence type="ECO:0000256" key="1">
    <source>
        <dbReference type="ARBA" id="ARBA00004651"/>
    </source>
</evidence>
<keyword evidence="9" id="KW-1185">Reference proteome</keyword>
<feature type="transmembrane region" description="Helical" evidence="5">
    <location>
        <begin position="99"/>
        <end position="117"/>
    </location>
</feature>
<proteinExistence type="predicted"/>
<gene>
    <name evidence="8" type="ORF">EXU48_07335</name>
</gene>
<keyword evidence="4 5" id="KW-0812">Transmembrane</keyword>
<comment type="caution">
    <text evidence="8">The sequence shown here is derived from an EMBL/GenBank/DDBJ whole genome shotgun (WGS) entry which is preliminary data.</text>
</comment>
<dbReference type="PROSITE" id="PS51846">
    <property type="entry name" value="CNNM"/>
    <property type="match status" value="1"/>
</dbReference>
<evidence type="ECO:0000256" key="5">
    <source>
        <dbReference type="SAM" id="Phobius"/>
    </source>
</evidence>
<evidence type="ECO:0000259" key="7">
    <source>
        <dbReference type="PROSITE" id="PS51846"/>
    </source>
</evidence>
<dbReference type="EMBL" id="SMNA01000003">
    <property type="protein sequence ID" value="TDE96043.1"/>
    <property type="molecule type" value="Genomic_DNA"/>
</dbReference>
<feature type="domain" description="CNNM transmembrane" evidence="7">
    <location>
        <begin position="1"/>
        <end position="202"/>
    </location>
</feature>
<keyword evidence="3" id="KW-0129">CBS domain</keyword>
<sequence length="375" mass="38988">MSSGTALVVALVLLAANAFFVGAEFAIMSARRSQIEPLAESGSRAARTALWAIENVSLMLACAQLGITICSTGIGAVAEPAIARLVEGPLIAVGLPEQAGHVVGFVVALAIVVYLHVVVGEMVPKNLAVSAPERAVLWFAPPLVWISRVLSPVIRFLNWLANAILRLGGVEPKDEVTSTFTAEEVAAIVERSQAEGLLDDDLGLLTGAIEFSEATAGTVMVGLDALVTLPLGCTPDDVEHAVAKTGYSRFPVTDGDAVIGYLHIKDVLYADSDELRAAPVPDWRVRPMAMAATGDEIEDVLAAMQRTGAHLAAVSAAPDAGIGGGEVLAPGAVAEADSAVANAADSGRIGVVFLEDILEELVGEVRDSMQRAQQR</sequence>
<accession>A0ABY2E7L4</accession>
<keyword evidence="2" id="KW-1003">Cell membrane</keyword>
<dbReference type="InterPro" id="IPR051676">
    <property type="entry name" value="UPF0053_domain"/>
</dbReference>
<evidence type="ECO:0000259" key="6">
    <source>
        <dbReference type="PROSITE" id="PS51371"/>
    </source>
</evidence>
<evidence type="ECO:0000256" key="4">
    <source>
        <dbReference type="PROSITE-ProRule" id="PRU01193"/>
    </source>
</evidence>
<dbReference type="RefSeq" id="WP_133106973.1">
    <property type="nucleotide sequence ID" value="NZ_SMNA01000003.1"/>
</dbReference>
<evidence type="ECO:0000313" key="9">
    <source>
        <dbReference type="Proteomes" id="UP000504882"/>
    </source>
</evidence>
<dbReference type="InterPro" id="IPR000644">
    <property type="entry name" value="CBS_dom"/>
</dbReference>
<name>A0ABY2E7L4_9MICO</name>
<dbReference type="Gene3D" id="3.10.580.10">
    <property type="entry name" value="CBS-domain"/>
    <property type="match status" value="1"/>
</dbReference>
<dbReference type="Proteomes" id="UP000504882">
    <property type="component" value="Unassembled WGS sequence"/>
</dbReference>
<protein>
    <submittedName>
        <fullName evidence="8">HlyC/CorC family transporter</fullName>
    </submittedName>
</protein>
<reference evidence="8 9" key="1">
    <citation type="submission" date="2019-03" db="EMBL/GenBank/DDBJ databases">
        <title>Genomic features of bacteria from cold environments.</title>
        <authorList>
            <person name="Shen L."/>
        </authorList>
    </citation>
    <scope>NUCLEOTIDE SEQUENCE [LARGE SCALE GENOMIC DNA]</scope>
    <source>
        <strain evidence="9">T3246-1</strain>
    </source>
</reference>
<evidence type="ECO:0000256" key="3">
    <source>
        <dbReference type="PROSITE-ProRule" id="PRU00703"/>
    </source>
</evidence>
<comment type="subcellular location">
    <subcellularLocation>
        <location evidence="1">Cell membrane</location>
        <topology evidence="1">Multi-pass membrane protein</topology>
    </subcellularLocation>
</comment>
<evidence type="ECO:0000256" key="2">
    <source>
        <dbReference type="ARBA" id="ARBA00022475"/>
    </source>
</evidence>
<keyword evidence="4 5" id="KW-0472">Membrane</keyword>